<name>A0A167WM00_9EURO</name>
<dbReference type="PANTHER" id="PTHR32440:SF0">
    <property type="entry name" value="PHOSPHATASE DCR2-RELATED"/>
    <property type="match status" value="1"/>
</dbReference>
<gene>
    <name evidence="2" type="ORF">AAP_04510</name>
</gene>
<dbReference type="GO" id="GO:0005737">
    <property type="term" value="C:cytoplasm"/>
    <property type="evidence" value="ECO:0007669"/>
    <property type="project" value="TreeGrafter"/>
</dbReference>
<dbReference type="Pfam" id="PF00149">
    <property type="entry name" value="Metallophos"/>
    <property type="match status" value="1"/>
</dbReference>
<dbReference type="InterPro" id="IPR029052">
    <property type="entry name" value="Metallo-depent_PP-like"/>
</dbReference>
<sequence>MVPRRMVRTGVQLAAFALFIFFLIFIADSKFRLLPTAIHDHLPSHHPGLVITDVKIITCSSLNPFSKCMLNPAQWHRIDKNLYLDKAWTSAAYIHIQRKREEDLASNELVVTDLKIGRLNPGAGTENQFLDRSYGIWIQRQPKSQADFSRVLTSIDVLYGADAAEPRPGWELKDMMLLDAASEPRLSIRRQPIAVKERPVPRIRKDGKFKIMQLADLHLSTGTGLCRDPVPKPKNIKDCEADPRTLQFVDKLLEDEKPDLVVLSGDQVNGDTAPDAETAIFKIADLLAKHKVPYASIFGNHDDEGNLDRTQSMEVLEQLPYSLARAGPQEVDGVGNYYVEVMGRGTAAHSALTLYLLDTHSYSQDKKHHDGYDWIRESQINWFREAAQSLKKDHKAYTHIHMNLAFIHIPLPEYRNSQNMFFGNWTEAPTAPSVNSGFKDELVKENVVLVSCGHDHVNDYCMLEKKDNGNPGIWLCYGGATGFGGYAGPGYGDYIRRARFFDIDMNSARIITYKRLEWGETEKRFDEMMVVDGGHPIVPVM</sequence>
<comment type="caution">
    <text evidence="2">The sequence shown here is derived from an EMBL/GenBank/DDBJ whole genome shotgun (WGS) entry which is preliminary data.</text>
</comment>
<evidence type="ECO:0000313" key="2">
    <source>
        <dbReference type="EMBL" id="KZZ89025.1"/>
    </source>
</evidence>
<keyword evidence="3" id="KW-1185">Reference proteome</keyword>
<dbReference type="AlphaFoldDB" id="A0A167WM00"/>
<dbReference type="PANTHER" id="PTHR32440">
    <property type="entry name" value="PHOSPHATASE DCR2-RELATED-RELATED"/>
    <property type="match status" value="1"/>
</dbReference>
<protein>
    <submittedName>
        <fullName evidence="2">Phosphatase DCR2</fullName>
    </submittedName>
</protein>
<dbReference type="FunFam" id="3.60.21.10:FF:000054">
    <property type="entry name" value="DCR2p Phosphoesterase"/>
    <property type="match status" value="1"/>
</dbReference>
<evidence type="ECO:0000259" key="1">
    <source>
        <dbReference type="Pfam" id="PF00149"/>
    </source>
</evidence>
<evidence type="ECO:0000313" key="3">
    <source>
        <dbReference type="Proteomes" id="UP000242877"/>
    </source>
</evidence>
<dbReference type="SUPFAM" id="SSF56300">
    <property type="entry name" value="Metallo-dependent phosphatases"/>
    <property type="match status" value="1"/>
</dbReference>
<dbReference type="VEuPathDB" id="FungiDB:AAP_04510"/>
<dbReference type="InterPro" id="IPR004843">
    <property type="entry name" value="Calcineurin-like_PHP"/>
</dbReference>
<proteinExistence type="predicted"/>
<dbReference type="OrthoDB" id="4199517at2759"/>
<dbReference type="CDD" id="cd07383">
    <property type="entry name" value="MPP_Dcr2"/>
    <property type="match status" value="1"/>
</dbReference>
<reference evidence="2 3" key="1">
    <citation type="journal article" date="2016" name="Genome Biol. Evol.">
        <title>Divergent and convergent evolution of fungal pathogenicity.</title>
        <authorList>
            <person name="Shang Y."/>
            <person name="Xiao G."/>
            <person name="Zheng P."/>
            <person name="Cen K."/>
            <person name="Zhan S."/>
            <person name="Wang C."/>
        </authorList>
    </citation>
    <scope>NUCLEOTIDE SEQUENCE [LARGE SCALE GENOMIC DNA]</scope>
    <source>
        <strain evidence="2 3">ARSEF 7405</strain>
    </source>
</reference>
<dbReference type="EMBL" id="AZGZ01000022">
    <property type="protein sequence ID" value="KZZ89025.1"/>
    <property type="molecule type" value="Genomic_DNA"/>
</dbReference>
<dbReference type="GO" id="GO:0004721">
    <property type="term" value="F:phosphoprotein phosphatase activity"/>
    <property type="evidence" value="ECO:0007669"/>
    <property type="project" value="TreeGrafter"/>
</dbReference>
<accession>A0A167WM00</accession>
<dbReference type="Gene3D" id="3.60.21.10">
    <property type="match status" value="1"/>
</dbReference>
<feature type="domain" description="Calcineurin-like phosphoesterase" evidence="1">
    <location>
        <begin position="209"/>
        <end position="457"/>
    </location>
</feature>
<dbReference type="Proteomes" id="UP000242877">
    <property type="component" value="Unassembled WGS sequence"/>
</dbReference>
<organism evidence="2 3">
    <name type="scientific">Ascosphaera apis ARSEF 7405</name>
    <dbReference type="NCBI Taxonomy" id="392613"/>
    <lineage>
        <taxon>Eukaryota</taxon>
        <taxon>Fungi</taxon>
        <taxon>Dikarya</taxon>
        <taxon>Ascomycota</taxon>
        <taxon>Pezizomycotina</taxon>
        <taxon>Eurotiomycetes</taxon>
        <taxon>Eurotiomycetidae</taxon>
        <taxon>Onygenales</taxon>
        <taxon>Ascosphaeraceae</taxon>
        <taxon>Ascosphaera</taxon>
    </lineage>
</organism>